<proteinExistence type="predicted"/>
<gene>
    <name evidence="1" type="ORF">JJB09_24910</name>
</gene>
<dbReference type="Proteomes" id="UP000633219">
    <property type="component" value="Unassembled WGS sequence"/>
</dbReference>
<dbReference type="RefSeq" id="WP_201663803.1">
    <property type="nucleotide sequence ID" value="NZ_JAEQNC010000020.1"/>
</dbReference>
<evidence type="ECO:0000313" key="1">
    <source>
        <dbReference type="EMBL" id="MBL0375260.1"/>
    </source>
</evidence>
<protein>
    <submittedName>
        <fullName evidence="1">Uncharacterized protein</fullName>
    </submittedName>
</protein>
<dbReference type="AlphaFoldDB" id="A0A937CNA3"/>
<dbReference type="EMBL" id="JAEQNC010000020">
    <property type="protein sequence ID" value="MBL0375260.1"/>
    <property type="molecule type" value="Genomic_DNA"/>
</dbReference>
<sequence>MTVGKATDVLVELIDEGTDIVKSAFKYTLTNYVENLVLRANINWGPLGAKSGQSFNSPTLKATDESTACGGL</sequence>
<name>A0A937CNA3_9HYPH</name>
<evidence type="ECO:0000313" key="2">
    <source>
        <dbReference type="Proteomes" id="UP000633219"/>
    </source>
</evidence>
<keyword evidence="2" id="KW-1185">Reference proteome</keyword>
<accession>A0A937CNA3</accession>
<organism evidence="1 2">
    <name type="scientific">Rhizobium setariae</name>
    <dbReference type="NCBI Taxonomy" id="2801340"/>
    <lineage>
        <taxon>Bacteria</taxon>
        <taxon>Pseudomonadati</taxon>
        <taxon>Pseudomonadota</taxon>
        <taxon>Alphaproteobacteria</taxon>
        <taxon>Hyphomicrobiales</taxon>
        <taxon>Rhizobiaceae</taxon>
        <taxon>Rhizobium/Agrobacterium group</taxon>
        <taxon>Rhizobium</taxon>
    </lineage>
</organism>
<comment type="caution">
    <text evidence="1">The sequence shown here is derived from an EMBL/GenBank/DDBJ whole genome shotgun (WGS) entry which is preliminary data.</text>
</comment>
<reference evidence="1" key="1">
    <citation type="submission" date="2021-01" db="EMBL/GenBank/DDBJ databases">
        <title>Rhizobium sp. strain KVB221 16S ribosomal RNA gene Genome sequencing and assembly.</title>
        <authorList>
            <person name="Kang M."/>
        </authorList>
    </citation>
    <scope>NUCLEOTIDE SEQUENCE</scope>
    <source>
        <strain evidence="1">KVB221</strain>
    </source>
</reference>